<dbReference type="RefSeq" id="XP_023623176.1">
    <property type="nucleotide sequence ID" value="XM_023767408.1"/>
</dbReference>
<dbReference type="EMBL" id="FJUY01000002">
    <property type="protein sequence ID" value="CZT16283.1"/>
    <property type="molecule type" value="Genomic_DNA"/>
</dbReference>
<evidence type="ECO:0000313" key="2">
    <source>
        <dbReference type="Proteomes" id="UP000225277"/>
    </source>
</evidence>
<dbReference type="Proteomes" id="UP000225277">
    <property type="component" value="Unassembled WGS sequence"/>
</dbReference>
<dbReference type="AlphaFoldDB" id="A0A2D3V7F2"/>
<reference evidence="1 2" key="1">
    <citation type="submission" date="2016-03" db="EMBL/GenBank/DDBJ databases">
        <authorList>
            <person name="Ploux O."/>
        </authorList>
    </citation>
    <scope>NUCLEOTIDE SEQUENCE [LARGE SCALE GENOMIC DNA]</scope>
    <source>
        <strain evidence="1 2">URUG2</strain>
    </source>
</reference>
<sequence>MTSEYLKKSAGKFYKKLLNTIDGQDFNRLAHWESRNSTKKYIDPDNGPHDDFELVEMRTRRRAESSEGDFMIDDGPSVMQKLISRFTEKALHTAAEAAGYSKEAAVFATKYVAVEMARDVGWMINCPTAVEVMRNVKRRFSVLEDIQRAYEDGARGVAVLQEMEMVRTHAPIDGVNHPLDVNVASNLDDLAIIRDDSIRPEVAFLYGRALEVRGRRRERD</sequence>
<evidence type="ECO:0000313" key="1">
    <source>
        <dbReference type="EMBL" id="CZT16283.1"/>
    </source>
</evidence>
<gene>
    <name evidence="1" type="ORF">RCC_02125</name>
</gene>
<name>A0A2D3V7F2_9PEZI</name>
<organism evidence="1 2">
    <name type="scientific">Ramularia collo-cygni</name>
    <dbReference type="NCBI Taxonomy" id="112498"/>
    <lineage>
        <taxon>Eukaryota</taxon>
        <taxon>Fungi</taxon>
        <taxon>Dikarya</taxon>
        <taxon>Ascomycota</taxon>
        <taxon>Pezizomycotina</taxon>
        <taxon>Dothideomycetes</taxon>
        <taxon>Dothideomycetidae</taxon>
        <taxon>Mycosphaerellales</taxon>
        <taxon>Mycosphaerellaceae</taxon>
        <taxon>Ramularia</taxon>
    </lineage>
</organism>
<keyword evidence="2" id="KW-1185">Reference proteome</keyword>
<accession>A0A2D3V7F2</accession>
<dbReference type="GeneID" id="35597347"/>
<dbReference type="OrthoDB" id="3643821at2759"/>
<proteinExistence type="predicted"/>
<protein>
    <submittedName>
        <fullName evidence="1">Uncharacterized protein</fullName>
    </submittedName>
</protein>